<dbReference type="InterPro" id="IPR001810">
    <property type="entry name" value="F-box_dom"/>
</dbReference>
<evidence type="ECO:0000259" key="2">
    <source>
        <dbReference type="Pfam" id="PF24758"/>
    </source>
</evidence>
<dbReference type="Gramene" id="OIT35038">
    <property type="protein sequence ID" value="OIT35038"/>
    <property type="gene ID" value="A4A49_05875"/>
</dbReference>
<sequence>MIVASSKPQTTLADMLPDCLIHTVLSHIGYKEAARLTILSKSWLQAWLTHPNLEFSVYNFKLIKEVDEILDRYRDKKIPIEKFNLSTFGSDEVVPLIDKWLRIALQNGVNHLEFGYVDFGRTLYPLPHVFTILSAKSLRKLVLKDCDLMQLSLSSGYVTNYCDSLRELCLLGVCLNDNMLQTLVATCPMIVSFTIKHCIGLKKIELRNLQKIKMVSIHIDEKQPIEIQAPTLEHLVCCGLAEKTLMLDIGACQNLKSLKLSSVRISDGFLAQLTSRCQFLESLMLDNIVSKGLEKFKVCESQSLKNLEIRCCSGTTVIDAPNLESLDCVGNEIPVLKTAKTFGPLKHSRLELYSRENISDLWFRKLRKFLFNSNSWSHVTLHFPSCIKIDLENWDPCRGIFAIPQVDVLNVHLIGSLKCPSFADALLWSCHPRKLNLFSTKQMITYFNNLLMYMKNSSHSNPWQYQLKDLRVHKFDLEDLRRQPVEHNERRRIRFSLYWR</sequence>
<protein>
    <submittedName>
        <fullName evidence="3">F-boxlrr-repeat protein</fullName>
    </submittedName>
</protein>
<accession>A0A314L066</accession>
<dbReference type="InterPro" id="IPR036047">
    <property type="entry name" value="F-box-like_dom_sf"/>
</dbReference>
<proteinExistence type="predicted"/>
<evidence type="ECO:0000313" key="4">
    <source>
        <dbReference type="Proteomes" id="UP000187609"/>
    </source>
</evidence>
<feature type="domain" description="F-box/LRR-repeat protein 15/At3g58940/PEG3-like LRR" evidence="2">
    <location>
        <begin position="97"/>
        <end position="239"/>
    </location>
</feature>
<gene>
    <name evidence="3" type="ORF">A4A49_05875</name>
</gene>
<dbReference type="PANTHER" id="PTHR34145:SF28">
    <property type="entry name" value="F-BOX DOMAIN-CONTAINING PROTEIN"/>
    <property type="match status" value="1"/>
</dbReference>
<dbReference type="InterPro" id="IPR053772">
    <property type="entry name" value="At1g61320/At1g61330-like"/>
</dbReference>
<feature type="domain" description="F-box/LRR-repeat protein 15/At3g58940/PEG3-like LRR" evidence="2">
    <location>
        <begin position="253"/>
        <end position="329"/>
    </location>
</feature>
<organism evidence="3 4">
    <name type="scientific">Nicotiana attenuata</name>
    <name type="common">Coyote tobacco</name>
    <dbReference type="NCBI Taxonomy" id="49451"/>
    <lineage>
        <taxon>Eukaryota</taxon>
        <taxon>Viridiplantae</taxon>
        <taxon>Streptophyta</taxon>
        <taxon>Embryophyta</taxon>
        <taxon>Tracheophyta</taxon>
        <taxon>Spermatophyta</taxon>
        <taxon>Magnoliopsida</taxon>
        <taxon>eudicotyledons</taxon>
        <taxon>Gunneridae</taxon>
        <taxon>Pentapetalae</taxon>
        <taxon>asterids</taxon>
        <taxon>lamiids</taxon>
        <taxon>Solanales</taxon>
        <taxon>Solanaceae</taxon>
        <taxon>Nicotianoideae</taxon>
        <taxon>Nicotianeae</taxon>
        <taxon>Nicotiana</taxon>
    </lineage>
</organism>
<dbReference type="Pfam" id="PF00646">
    <property type="entry name" value="F-box"/>
    <property type="match status" value="1"/>
</dbReference>
<evidence type="ECO:0000259" key="1">
    <source>
        <dbReference type="Pfam" id="PF00646"/>
    </source>
</evidence>
<evidence type="ECO:0000313" key="3">
    <source>
        <dbReference type="EMBL" id="OIT35038.1"/>
    </source>
</evidence>
<dbReference type="EMBL" id="MJEQ01000619">
    <property type="protein sequence ID" value="OIT35038.1"/>
    <property type="molecule type" value="Genomic_DNA"/>
</dbReference>
<name>A0A314L066_NICAT</name>
<dbReference type="Pfam" id="PF24758">
    <property type="entry name" value="LRR_At5g56370"/>
    <property type="match status" value="2"/>
</dbReference>
<dbReference type="InterPro" id="IPR055411">
    <property type="entry name" value="LRR_FXL15/At3g58940/PEG3-like"/>
</dbReference>
<reference evidence="3" key="1">
    <citation type="submission" date="2016-11" db="EMBL/GenBank/DDBJ databases">
        <title>The genome of Nicotiana attenuata.</title>
        <authorList>
            <person name="Xu S."/>
            <person name="Brockmoeller T."/>
            <person name="Gaquerel E."/>
            <person name="Navarro A."/>
            <person name="Kuhl H."/>
            <person name="Gase K."/>
            <person name="Ling Z."/>
            <person name="Zhou W."/>
            <person name="Kreitzer C."/>
            <person name="Stanke M."/>
            <person name="Tang H."/>
            <person name="Lyons E."/>
            <person name="Pandey P."/>
            <person name="Pandey S.P."/>
            <person name="Timmermann B."/>
            <person name="Baldwin I.T."/>
        </authorList>
    </citation>
    <scope>NUCLEOTIDE SEQUENCE [LARGE SCALE GENOMIC DNA]</scope>
    <source>
        <strain evidence="3">UT</strain>
    </source>
</reference>
<dbReference type="InterPro" id="IPR032675">
    <property type="entry name" value="LRR_dom_sf"/>
</dbReference>
<dbReference type="SUPFAM" id="SSF81383">
    <property type="entry name" value="F-box domain"/>
    <property type="match status" value="1"/>
</dbReference>
<dbReference type="Proteomes" id="UP000187609">
    <property type="component" value="Unassembled WGS sequence"/>
</dbReference>
<keyword evidence="4" id="KW-1185">Reference proteome</keyword>
<comment type="caution">
    <text evidence="3">The sequence shown here is derived from an EMBL/GenBank/DDBJ whole genome shotgun (WGS) entry which is preliminary data.</text>
</comment>
<dbReference type="Gene3D" id="3.80.10.10">
    <property type="entry name" value="Ribonuclease Inhibitor"/>
    <property type="match status" value="1"/>
</dbReference>
<feature type="domain" description="F-box" evidence="1">
    <location>
        <begin position="16"/>
        <end position="52"/>
    </location>
</feature>
<dbReference type="SUPFAM" id="SSF52047">
    <property type="entry name" value="RNI-like"/>
    <property type="match status" value="1"/>
</dbReference>
<dbReference type="PANTHER" id="PTHR34145">
    <property type="entry name" value="OS02G0105600 PROTEIN"/>
    <property type="match status" value="1"/>
</dbReference>
<dbReference type="AlphaFoldDB" id="A0A314L066"/>
<dbReference type="STRING" id="49451.A0A314L066"/>